<keyword evidence="4" id="KW-1185">Reference proteome</keyword>
<reference evidence="3" key="1">
    <citation type="submission" date="2022-12" db="EMBL/GenBank/DDBJ databases">
        <title>Draft genome assemblies for two species of Escallonia (Escalloniales).</title>
        <authorList>
            <person name="Chanderbali A."/>
            <person name="Dervinis C."/>
            <person name="Anghel I."/>
            <person name="Soltis D."/>
            <person name="Soltis P."/>
            <person name="Zapata F."/>
        </authorList>
    </citation>
    <scope>NUCLEOTIDE SEQUENCE</scope>
    <source>
        <strain evidence="3">UCBG92.1500</strain>
        <tissue evidence="3">Leaf</tissue>
    </source>
</reference>
<sequence length="198" mass="22057">MTLDRDYRNMPVAAIDIHSNAKERAVYCRWAARKGEKNFYEVGKVGQRFVHGEESIPDRVWPVSRLKQPGSVKLPGHLWRPVVSSIQMPSSISCIKTHSSTAADNASPTRLVLYPSDYLTKGNRITTLGSETCGGSVNILNVGEPLQYSPSISVLRRRIHRVTTFDSTVWTADCNSNGSRAVIGKYFTFSIKVKITEV</sequence>
<keyword evidence="1" id="KW-0853">WD repeat</keyword>
<dbReference type="PANTHER" id="PTHR44472:SF1">
    <property type="entry name" value="DDB1 AND CUL4 ASSOCIATED FACTOR 4"/>
    <property type="match status" value="1"/>
</dbReference>
<protein>
    <submittedName>
        <fullName evidence="3">Uncharacterized protein</fullName>
    </submittedName>
</protein>
<evidence type="ECO:0000313" key="4">
    <source>
        <dbReference type="Proteomes" id="UP001187471"/>
    </source>
</evidence>
<evidence type="ECO:0000313" key="3">
    <source>
        <dbReference type="EMBL" id="KAK2979411.1"/>
    </source>
</evidence>
<dbReference type="Proteomes" id="UP001187471">
    <property type="component" value="Unassembled WGS sequence"/>
</dbReference>
<proteinExistence type="predicted"/>
<keyword evidence="2" id="KW-0677">Repeat</keyword>
<name>A0AA88UEU1_9ASTE</name>
<evidence type="ECO:0000256" key="2">
    <source>
        <dbReference type="ARBA" id="ARBA00022737"/>
    </source>
</evidence>
<dbReference type="EMBL" id="JAVXUO010001759">
    <property type="protein sequence ID" value="KAK2979411.1"/>
    <property type="molecule type" value="Genomic_DNA"/>
</dbReference>
<accession>A0AA88UEU1</accession>
<gene>
    <name evidence="3" type="ORF">RJ640_022793</name>
</gene>
<dbReference type="AlphaFoldDB" id="A0AA88UEU1"/>
<dbReference type="InterPro" id="IPR052254">
    <property type="entry name" value="CUL4-DDB1_E3_ligase_receptor"/>
</dbReference>
<dbReference type="PANTHER" id="PTHR44472">
    <property type="entry name" value="DDB1- AND CUL4-ASSOCIATED FACTOR 4-RELATED"/>
    <property type="match status" value="1"/>
</dbReference>
<comment type="caution">
    <text evidence="3">The sequence shown here is derived from an EMBL/GenBank/DDBJ whole genome shotgun (WGS) entry which is preliminary data.</text>
</comment>
<evidence type="ECO:0000256" key="1">
    <source>
        <dbReference type="ARBA" id="ARBA00022574"/>
    </source>
</evidence>
<organism evidence="3 4">
    <name type="scientific">Escallonia rubra</name>
    <dbReference type="NCBI Taxonomy" id="112253"/>
    <lineage>
        <taxon>Eukaryota</taxon>
        <taxon>Viridiplantae</taxon>
        <taxon>Streptophyta</taxon>
        <taxon>Embryophyta</taxon>
        <taxon>Tracheophyta</taxon>
        <taxon>Spermatophyta</taxon>
        <taxon>Magnoliopsida</taxon>
        <taxon>eudicotyledons</taxon>
        <taxon>Gunneridae</taxon>
        <taxon>Pentapetalae</taxon>
        <taxon>asterids</taxon>
        <taxon>campanulids</taxon>
        <taxon>Escalloniales</taxon>
        <taxon>Escalloniaceae</taxon>
        <taxon>Escallonia</taxon>
    </lineage>
</organism>